<accession>A0A1H4R2M5</accession>
<dbReference type="AlphaFoldDB" id="A0A1H4R2M5"/>
<protein>
    <submittedName>
        <fullName evidence="1">Uncharacterized protein</fullName>
    </submittedName>
</protein>
<dbReference type="EMBL" id="FNSA01000003">
    <property type="protein sequence ID" value="SEC26066.1"/>
    <property type="molecule type" value="Genomic_DNA"/>
</dbReference>
<dbReference type="RefSeq" id="WP_139286121.1">
    <property type="nucleotide sequence ID" value="NZ_FNSA01000003.1"/>
</dbReference>
<dbReference type="InterPro" id="IPR006311">
    <property type="entry name" value="TAT_signal"/>
</dbReference>
<evidence type="ECO:0000313" key="1">
    <source>
        <dbReference type="EMBL" id="SEC26066.1"/>
    </source>
</evidence>
<gene>
    <name evidence="1" type="ORF">SAMN04489793_1917</name>
</gene>
<dbReference type="STRING" id="57704.SAMN04489793_1917"/>
<keyword evidence="2" id="KW-1185">Reference proteome</keyword>
<proteinExistence type="predicted"/>
<name>A0A1H4R2M5_TSUTY</name>
<evidence type="ECO:0000313" key="2">
    <source>
        <dbReference type="Proteomes" id="UP000182241"/>
    </source>
</evidence>
<dbReference type="OrthoDB" id="2284173at2"/>
<reference evidence="2" key="1">
    <citation type="submission" date="2016-10" db="EMBL/GenBank/DDBJ databases">
        <authorList>
            <person name="Varghese N."/>
            <person name="Submissions S."/>
        </authorList>
    </citation>
    <scope>NUCLEOTIDE SEQUENCE [LARGE SCALE GENOMIC DNA]</scope>
    <source>
        <strain evidence="2">DSM 44234</strain>
    </source>
</reference>
<sequence length="293" mass="31392">MAGFSPSRRVFLTGAAVVGISAIATQGGALAEPARRPELRTRLAGAPVSRASVRAWERRRVPIAAARLMRDYPEVAVGELYALVDRGTVGPSDLPAARAALARTRASLGADRIREMLETETAIAAAATLAAKAASGGRWAIADTEITSQRGTAEGMMEWFARERATDDRPTWTGACPDHYVIVTGRDGRQEVIEVTGGAVLPLRFFVDYTDVRGVPIPRDPSYPLEIAGTASLATGEMIGGVRHQFRDLPGGGFRSRLRVAFPAAVPGPYITEHQWHLAAEFGNWIDGYLASV</sequence>
<organism evidence="1 2">
    <name type="scientific">Tsukamurella tyrosinosolvens</name>
    <dbReference type="NCBI Taxonomy" id="57704"/>
    <lineage>
        <taxon>Bacteria</taxon>
        <taxon>Bacillati</taxon>
        <taxon>Actinomycetota</taxon>
        <taxon>Actinomycetes</taxon>
        <taxon>Mycobacteriales</taxon>
        <taxon>Tsukamurellaceae</taxon>
        <taxon>Tsukamurella</taxon>
    </lineage>
</organism>
<dbReference type="PROSITE" id="PS51318">
    <property type="entry name" value="TAT"/>
    <property type="match status" value="1"/>
</dbReference>
<dbReference type="Proteomes" id="UP000182241">
    <property type="component" value="Unassembled WGS sequence"/>
</dbReference>